<dbReference type="Pfam" id="PF05860">
    <property type="entry name" value="TPS"/>
    <property type="match status" value="1"/>
</dbReference>
<dbReference type="KEGG" id="acy:Anacy_0727"/>
<dbReference type="RefSeq" id="WP_015212966.1">
    <property type="nucleotide sequence ID" value="NC_019771.1"/>
</dbReference>
<evidence type="ECO:0000256" key="1">
    <source>
        <dbReference type="SAM" id="MobiDB-lite"/>
    </source>
</evidence>
<evidence type="ECO:0000259" key="2">
    <source>
        <dbReference type="SMART" id="SM00912"/>
    </source>
</evidence>
<name>K9ZAT7_ANACC</name>
<evidence type="ECO:0000313" key="3">
    <source>
        <dbReference type="EMBL" id="AFZ56313.1"/>
    </source>
</evidence>
<organism evidence="3 4">
    <name type="scientific">Anabaena cylindrica (strain ATCC 27899 / PCC 7122)</name>
    <dbReference type="NCBI Taxonomy" id="272123"/>
    <lineage>
        <taxon>Bacteria</taxon>
        <taxon>Bacillati</taxon>
        <taxon>Cyanobacteriota</taxon>
        <taxon>Cyanophyceae</taxon>
        <taxon>Nostocales</taxon>
        <taxon>Nostocaceae</taxon>
        <taxon>Anabaena</taxon>
    </lineage>
</organism>
<accession>K9ZAT7</accession>
<feature type="region of interest" description="Disordered" evidence="1">
    <location>
        <begin position="314"/>
        <end position="333"/>
    </location>
</feature>
<dbReference type="SUPFAM" id="SSF51126">
    <property type="entry name" value="Pectin lyase-like"/>
    <property type="match status" value="2"/>
</dbReference>
<dbReference type="InterPro" id="IPR011050">
    <property type="entry name" value="Pectin_lyase_fold/virulence"/>
</dbReference>
<sequence>MRVRPFLLMVTTGLLTPEIMLTAIFLWSCGALAKPTVGIAQVTSDGTTNTIVNPSGNNFNILNGMEKGNNLFHSFSNFSVPTGGSATFDLTNTPNIKNIFSRVTGGNISYIDGLIQTLNGNNPASLFLINPNGIIFGENAQLNIGGSFVGTTANSIRFSDGIQFGATDSTIPPLLTMSVPIGLQFGQSLASITNRANLSTNQGLTLAAHAILSRGAIAAPNGAVQIQATTGDAQLQAIASRSVDITAQGHVTVGAINTNSSTDSGGLVNIQAGRAITVNDTINTGSTAAIGNAGNVSLSSGGDLTIQSINASVGERSGSTKTDGNGGDISLQSGNHLLVQDGATIETRNSRNQGVGNSGAVNIVTRSLSQYGTVFTDTRGQGNAGKITVQAADLILIQGKEGGTRSGFSAVVDRGAMGNANNIQIKARSLTMKDVSLLSTNTFGMGNAGHIDIQIDDLISLYGRVNIFSNVESGAIGNSAGISLKAGSLTAEFIDFTKVPNLFSSVLGEGNGGNITLNVRDSISLGGARIRALVDGNGKGVGGDIDIRVGGALYANNNTLINTRASTFGKAGNINIQADSITLDGVLPAEGFPTTINTSTRSANAGGQITLTSRTFSLLNGARLDTNTLNSGNAGDVNIQAREFVLLDGVEQTDPAFFISGKRNISEGRIPSFIRSEVQGVNATGNGGNIKIQTPVLIVSNGAYISSSSTGQGNAGNVEITSDAVTFAGVGRSPLLNSDPNPNFPSGAFSLATANGNGGNITIKSSDSVSINSGAQLSVSSSGTGSAGNLGIQSNQLQLKQSSLQAEAVAGSQGNIFIDSDLLLMLQGSQITANAKEDANGGNITIDAPLILGWKNSDIVASAFKGKGGNIQIKTEGIFGLKFRSQITEESDITASSQFGVNGTVDINNFGIDPNSGLVKLPENVTDSSQQIATGCADTSGSSFVATGRGGIPQNPTQDTRNDVYNWLRLGSWTDIRDISAYSGNSTSAQITQPPRTLISATSWHRNTIGKIELIADQSPIQVQQPLTCNAVPKS</sequence>
<dbReference type="STRING" id="272123.Anacy_0727"/>
<dbReference type="InterPro" id="IPR008638">
    <property type="entry name" value="FhaB/CdiA-like_TPS"/>
</dbReference>
<dbReference type="eggNOG" id="COG3210">
    <property type="taxonomic scope" value="Bacteria"/>
</dbReference>
<dbReference type="EMBL" id="CP003659">
    <property type="protein sequence ID" value="AFZ56313.1"/>
    <property type="molecule type" value="Genomic_DNA"/>
</dbReference>
<keyword evidence="4" id="KW-1185">Reference proteome</keyword>
<dbReference type="OrthoDB" id="502809at2"/>
<dbReference type="AlphaFoldDB" id="K9ZAT7"/>
<dbReference type="SMART" id="SM00912">
    <property type="entry name" value="Haemagg_act"/>
    <property type="match status" value="1"/>
</dbReference>
<dbReference type="NCBIfam" id="TIGR01901">
    <property type="entry name" value="adhes_NPXG"/>
    <property type="match status" value="1"/>
</dbReference>
<dbReference type="Proteomes" id="UP000010474">
    <property type="component" value="Chromosome"/>
</dbReference>
<feature type="domain" description="Filamentous haemagglutinin FhaB/tRNA nuclease CdiA-like TPS" evidence="2">
    <location>
        <begin position="43"/>
        <end position="159"/>
    </location>
</feature>
<protein>
    <submittedName>
        <fullName evidence="3">Filamentous hemagglutinin family outer membrane protein</fullName>
    </submittedName>
</protein>
<reference evidence="4" key="1">
    <citation type="journal article" date="2013" name="Proc. Natl. Acad. Sci. U.S.A.">
        <title>Improving the coverage of the cyanobacterial phylum using diversity-driven genome sequencing.</title>
        <authorList>
            <person name="Shih P.M."/>
            <person name="Wu D."/>
            <person name="Latifi A."/>
            <person name="Axen S.D."/>
            <person name="Fewer D.P."/>
            <person name="Talla E."/>
            <person name="Calteau A."/>
            <person name="Cai F."/>
            <person name="Tandeau de Marsac N."/>
            <person name="Rippka R."/>
            <person name="Herdman M."/>
            <person name="Sivonen K."/>
            <person name="Coursin T."/>
            <person name="Laurent T."/>
            <person name="Goodwin L."/>
            <person name="Nolan M."/>
            <person name="Davenport K.W."/>
            <person name="Han C.S."/>
            <person name="Rubin E.M."/>
            <person name="Eisen J.A."/>
            <person name="Woyke T."/>
            <person name="Gugger M."/>
            <person name="Kerfeld C.A."/>
        </authorList>
    </citation>
    <scope>NUCLEOTIDE SEQUENCE [LARGE SCALE GENOMIC DNA]</scope>
    <source>
        <strain evidence="4">ATCC 27899 / PCC 7122</strain>
    </source>
</reference>
<feature type="compositionally biased region" description="Polar residues" evidence="1">
    <location>
        <begin position="314"/>
        <end position="323"/>
    </location>
</feature>
<dbReference type="PATRIC" id="fig|272123.3.peg.794"/>
<dbReference type="InterPro" id="IPR012334">
    <property type="entry name" value="Pectin_lyas_fold"/>
</dbReference>
<dbReference type="Gene3D" id="2.160.20.10">
    <property type="entry name" value="Single-stranded right-handed beta-helix, Pectin lyase-like"/>
    <property type="match status" value="3"/>
</dbReference>
<evidence type="ECO:0000313" key="4">
    <source>
        <dbReference type="Proteomes" id="UP000010474"/>
    </source>
</evidence>
<proteinExistence type="predicted"/>
<dbReference type="HOGENOM" id="CLU_001325_0_0_3"/>
<gene>
    <name evidence="3" type="ordered locus">Anacy_0727</name>
</gene>